<organism evidence="2">
    <name type="scientific">marine metagenome</name>
    <dbReference type="NCBI Taxonomy" id="408172"/>
    <lineage>
        <taxon>unclassified sequences</taxon>
        <taxon>metagenomes</taxon>
        <taxon>ecological metagenomes</taxon>
    </lineage>
</organism>
<protein>
    <recommendedName>
        <fullName evidence="3">Anhydro-N-acetylmuramic acid kinase</fullName>
    </recommendedName>
</protein>
<dbReference type="InterPro" id="IPR005338">
    <property type="entry name" value="Anhydro_N_Ac-Mur_kinase"/>
</dbReference>
<dbReference type="PANTHER" id="PTHR30605:SF0">
    <property type="entry name" value="ANHYDRO-N-ACETYLMURAMIC ACID KINASE"/>
    <property type="match status" value="1"/>
</dbReference>
<evidence type="ECO:0000313" key="2">
    <source>
        <dbReference type="EMBL" id="SUZ88506.1"/>
    </source>
</evidence>
<dbReference type="GO" id="GO:0009254">
    <property type="term" value="P:peptidoglycan turnover"/>
    <property type="evidence" value="ECO:0007669"/>
    <property type="project" value="InterPro"/>
</dbReference>
<accession>A0A381R9T1</accession>
<gene>
    <name evidence="2" type="ORF">METZ01_LOCUS41360</name>
</gene>
<dbReference type="EMBL" id="UINC01001772">
    <property type="protein sequence ID" value="SUZ88506.1"/>
    <property type="molecule type" value="Genomic_DNA"/>
</dbReference>
<dbReference type="GO" id="GO:0005524">
    <property type="term" value="F:ATP binding"/>
    <property type="evidence" value="ECO:0007669"/>
    <property type="project" value="InterPro"/>
</dbReference>
<dbReference type="Pfam" id="PF03702">
    <property type="entry name" value="AnmK"/>
    <property type="match status" value="1"/>
</dbReference>
<keyword evidence="1" id="KW-0175">Coiled coil</keyword>
<reference evidence="2" key="1">
    <citation type="submission" date="2018-05" db="EMBL/GenBank/DDBJ databases">
        <authorList>
            <person name="Lanie J.A."/>
            <person name="Ng W.-L."/>
            <person name="Kazmierczak K.M."/>
            <person name="Andrzejewski T.M."/>
            <person name="Davidsen T.M."/>
            <person name="Wayne K.J."/>
            <person name="Tettelin H."/>
            <person name="Glass J.I."/>
            <person name="Rusch D."/>
            <person name="Podicherti R."/>
            <person name="Tsui H.-C.T."/>
            <person name="Winkler M.E."/>
        </authorList>
    </citation>
    <scope>NUCLEOTIDE SEQUENCE</scope>
</reference>
<dbReference type="AlphaFoldDB" id="A0A381R9T1"/>
<proteinExistence type="predicted"/>
<dbReference type="InterPro" id="IPR043129">
    <property type="entry name" value="ATPase_NBD"/>
</dbReference>
<feature type="coiled-coil region" evidence="1">
    <location>
        <begin position="53"/>
        <end position="83"/>
    </location>
</feature>
<dbReference type="SUPFAM" id="SSF53067">
    <property type="entry name" value="Actin-like ATPase domain"/>
    <property type="match status" value="1"/>
</dbReference>
<evidence type="ECO:0000256" key="1">
    <source>
        <dbReference type="SAM" id="Coils"/>
    </source>
</evidence>
<feature type="non-terminal residue" evidence="2">
    <location>
        <position position="284"/>
    </location>
</feature>
<dbReference type="PANTHER" id="PTHR30605">
    <property type="entry name" value="ANHYDRO-N-ACETYLMURAMIC ACID KINASE"/>
    <property type="match status" value="1"/>
</dbReference>
<dbReference type="Gene3D" id="3.30.420.40">
    <property type="match status" value="1"/>
</dbReference>
<evidence type="ECO:0008006" key="3">
    <source>
        <dbReference type="Google" id="ProtNLM"/>
    </source>
</evidence>
<dbReference type="GO" id="GO:0006040">
    <property type="term" value="P:amino sugar metabolic process"/>
    <property type="evidence" value="ECO:0007669"/>
    <property type="project" value="InterPro"/>
</dbReference>
<sequence length="284" mass="32034">MTKEYTSLGLMSGTSGDGVDASIIRSDGETKYKVILDKYFKYNQDVYKNIHNLKDKINNSKDLENLSKELESLEKEITLFHAKVIKEIINGSEIGGFNIDLIGFHGQTIFHNAKEKISRQLGDGKLLSQLTKKTVIYDFRQNDLKNNGQGAPLTPIFHQQMVIQNKIDLPVCVLNLGGIANITAVLSHEREAMRSYDIGPGNCLIDKWIRENSKKQYDQDGLIAQSGKKNETIFRQLIEKSPQVKDETRFSLDIKDFDISFVRSLSLEDGAATLVEFTVRLLSS</sequence>
<name>A0A381R9T1_9ZZZZ</name>
<dbReference type="GO" id="GO:0016773">
    <property type="term" value="F:phosphotransferase activity, alcohol group as acceptor"/>
    <property type="evidence" value="ECO:0007669"/>
    <property type="project" value="InterPro"/>
</dbReference>